<protein>
    <submittedName>
        <fullName evidence="4">Glycosyl hydrolase family 16</fullName>
    </submittedName>
</protein>
<name>A0A326RQ77_9BACT</name>
<dbReference type="Proteomes" id="UP000248917">
    <property type="component" value="Unassembled WGS sequence"/>
</dbReference>
<evidence type="ECO:0000259" key="3">
    <source>
        <dbReference type="PROSITE" id="PS51762"/>
    </source>
</evidence>
<dbReference type="InterPro" id="IPR000757">
    <property type="entry name" value="Beta-glucanase-like"/>
</dbReference>
<evidence type="ECO:0000313" key="4">
    <source>
        <dbReference type="EMBL" id="PZV83439.1"/>
    </source>
</evidence>
<dbReference type="Pfam" id="PF00722">
    <property type="entry name" value="Glyco_hydro_16"/>
    <property type="match status" value="2"/>
</dbReference>
<dbReference type="PROSITE" id="PS51762">
    <property type="entry name" value="GH16_2"/>
    <property type="match status" value="1"/>
</dbReference>
<dbReference type="InterPro" id="IPR013320">
    <property type="entry name" value="ConA-like_dom_sf"/>
</dbReference>
<sequence length="267" mass="31306">MDFPQSEGFREDFGSSDLTHFRYGSTGRNSAFKWQSGKSLGREYEVLSFKLDPKEQSGPGKGPEIISKDFTHFGTYSARLKVPDPRLHQPKVGAVVGLFTYHEDDQLGLSEIDFEWLIADPTVIYMGTWTGKSGELRRVGRTINLAKGLIYTTEERLDHKSQRTKLVGTKPDFIETIPRFDASSDFHTYGFDWKPDRIRWWMIHPVTSDTLVLWDYRGERGIPQHPSRYRVNFWHTDNWSVETRRDALEKPKKRYELEVDWMEYRPF</sequence>
<dbReference type="GO" id="GO:0004553">
    <property type="term" value="F:hydrolase activity, hydrolyzing O-glycosyl compounds"/>
    <property type="evidence" value="ECO:0007669"/>
    <property type="project" value="InterPro"/>
</dbReference>
<evidence type="ECO:0000256" key="2">
    <source>
        <dbReference type="SAM" id="MobiDB-lite"/>
    </source>
</evidence>
<dbReference type="Gene3D" id="2.60.120.200">
    <property type="match status" value="1"/>
</dbReference>
<evidence type="ECO:0000256" key="1">
    <source>
        <dbReference type="ARBA" id="ARBA00006865"/>
    </source>
</evidence>
<proteinExistence type="inferred from homology"/>
<comment type="caution">
    <text evidence="4">The sequence shown here is derived from an EMBL/GenBank/DDBJ whole genome shotgun (WGS) entry which is preliminary data.</text>
</comment>
<comment type="similarity">
    <text evidence="1">Belongs to the glycosyl hydrolase 16 family.</text>
</comment>
<accession>A0A326RQ77</accession>
<evidence type="ECO:0000313" key="5">
    <source>
        <dbReference type="Proteomes" id="UP000248917"/>
    </source>
</evidence>
<dbReference type="CDD" id="cd00413">
    <property type="entry name" value="Glyco_hydrolase_16"/>
    <property type="match status" value="1"/>
</dbReference>
<organism evidence="4 5">
    <name type="scientific">Algoriphagus aquaeductus</name>
    <dbReference type="NCBI Taxonomy" id="475299"/>
    <lineage>
        <taxon>Bacteria</taxon>
        <taxon>Pseudomonadati</taxon>
        <taxon>Bacteroidota</taxon>
        <taxon>Cytophagia</taxon>
        <taxon>Cytophagales</taxon>
        <taxon>Cyclobacteriaceae</taxon>
        <taxon>Algoriphagus</taxon>
    </lineage>
</organism>
<keyword evidence="5" id="KW-1185">Reference proteome</keyword>
<dbReference type="SUPFAM" id="SSF49899">
    <property type="entry name" value="Concanavalin A-like lectins/glucanases"/>
    <property type="match status" value="1"/>
</dbReference>
<dbReference type="EMBL" id="QKTX01000006">
    <property type="protein sequence ID" value="PZV83439.1"/>
    <property type="molecule type" value="Genomic_DNA"/>
</dbReference>
<dbReference type="AlphaFoldDB" id="A0A326RQ77"/>
<keyword evidence="4" id="KW-0378">Hydrolase</keyword>
<feature type="region of interest" description="Disordered" evidence="2">
    <location>
        <begin position="1"/>
        <end position="24"/>
    </location>
</feature>
<feature type="domain" description="GH16" evidence="3">
    <location>
        <begin position="1"/>
        <end position="267"/>
    </location>
</feature>
<reference evidence="4 5" key="1">
    <citation type="submission" date="2018-06" db="EMBL/GenBank/DDBJ databases">
        <title>Genomic Encyclopedia of Archaeal and Bacterial Type Strains, Phase II (KMG-II): from individual species to whole genera.</title>
        <authorList>
            <person name="Goeker M."/>
        </authorList>
    </citation>
    <scope>NUCLEOTIDE SEQUENCE [LARGE SCALE GENOMIC DNA]</scope>
    <source>
        <strain evidence="4 5">T4</strain>
    </source>
</reference>
<gene>
    <name evidence="4" type="ORF">CLV31_10652</name>
</gene>
<dbReference type="GO" id="GO:0005975">
    <property type="term" value="P:carbohydrate metabolic process"/>
    <property type="evidence" value="ECO:0007669"/>
    <property type="project" value="InterPro"/>
</dbReference>